<dbReference type="InterPro" id="IPR008927">
    <property type="entry name" value="6-PGluconate_DH-like_C_sf"/>
</dbReference>
<dbReference type="RefSeq" id="WP_344066733.1">
    <property type="nucleotide sequence ID" value="NZ_BAAAPU010000011.1"/>
</dbReference>
<dbReference type="InterPro" id="IPR036291">
    <property type="entry name" value="NAD(P)-bd_dom_sf"/>
</dbReference>
<dbReference type="Proteomes" id="UP001500013">
    <property type="component" value="Unassembled WGS sequence"/>
</dbReference>
<dbReference type="InterPro" id="IPR019665">
    <property type="entry name" value="OxRdtase/DH_put_Rossmann_dom"/>
</dbReference>
<evidence type="ECO:0000313" key="4">
    <source>
        <dbReference type="Proteomes" id="UP001500013"/>
    </source>
</evidence>
<evidence type="ECO:0000259" key="1">
    <source>
        <dbReference type="Pfam" id="PF10727"/>
    </source>
</evidence>
<dbReference type="InterPro" id="IPR018931">
    <property type="entry name" value="DUF2520"/>
</dbReference>
<dbReference type="EMBL" id="BAAAPU010000011">
    <property type="protein sequence ID" value="GAA1992948.1"/>
    <property type="molecule type" value="Genomic_DNA"/>
</dbReference>
<protein>
    <recommendedName>
        <fullName evidence="5">Short-subunit dehydrogenase-like oxidoreductase (DUF2520 family)</fullName>
    </recommendedName>
</protein>
<organism evidence="3 4">
    <name type="scientific">Terrabacter lapilli</name>
    <dbReference type="NCBI Taxonomy" id="436231"/>
    <lineage>
        <taxon>Bacteria</taxon>
        <taxon>Bacillati</taxon>
        <taxon>Actinomycetota</taxon>
        <taxon>Actinomycetes</taxon>
        <taxon>Micrococcales</taxon>
        <taxon>Intrasporangiaceae</taxon>
        <taxon>Terrabacter</taxon>
    </lineage>
</organism>
<dbReference type="SUPFAM" id="SSF48179">
    <property type="entry name" value="6-phosphogluconate dehydrogenase C-terminal domain-like"/>
    <property type="match status" value="1"/>
</dbReference>
<reference evidence="3 4" key="1">
    <citation type="journal article" date="2019" name="Int. J. Syst. Evol. Microbiol.">
        <title>The Global Catalogue of Microorganisms (GCM) 10K type strain sequencing project: providing services to taxonomists for standard genome sequencing and annotation.</title>
        <authorList>
            <consortium name="The Broad Institute Genomics Platform"/>
            <consortium name="The Broad Institute Genome Sequencing Center for Infectious Disease"/>
            <person name="Wu L."/>
            <person name="Ma J."/>
        </authorList>
    </citation>
    <scope>NUCLEOTIDE SEQUENCE [LARGE SCALE GENOMIC DNA]</scope>
    <source>
        <strain evidence="3 4">JCM 15628</strain>
    </source>
</reference>
<feature type="domain" description="Putative oxidoreductase/dehydrogenase Rossmann-like" evidence="1">
    <location>
        <begin position="8"/>
        <end position="130"/>
    </location>
</feature>
<comment type="caution">
    <text evidence="3">The sequence shown here is derived from an EMBL/GenBank/DDBJ whole genome shotgun (WGS) entry which is preliminary data.</text>
</comment>
<dbReference type="SUPFAM" id="SSF51735">
    <property type="entry name" value="NAD(P)-binding Rossmann-fold domains"/>
    <property type="match status" value="1"/>
</dbReference>
<dbReference type="InterPro" id="IPR037108">
    <property type="entry name" value="TM1727-like_C_sf"/>
</dbReference>
<evidence type="ECO:0008006" key="5">
    <source>
        <dbReference type="Google" id="ProtNLM"/>
    </source>
</evidence>
<evidence type="ECO:0000259" key="2">
    <source>
        <dbReference type="Pfam" id="PF10728"/>
    </source>
</evidence>
<dbReference type="PANTHER" id="PTHR40459:SF1">
    <property type="entry name" value="CONSERVED HYPOTHETICAL ALANINE AND LEUCINE RICH PROTEIN"/>
    <property type="match status" value="1"/>
</dbReference>
<keyword evidence="4" id="KW-1185">Reference proteome</keyword>
<name>A0ABN2SUR5_9MICO</name>
<dbReference type="Gene3D" id="1.10.1040.20">
    <property type="entry name" value="ProC-like, C-terminal domain"/>
    <property type="match status" value="1"/>
</dbReference>
<evidence type="ECO:0000313" key="3">
    <source>
        <dbReference type="EMBL" id="GAA1992948.1"/>
    </source>
</evidence>
<dbReference type="PANTHER" id="PTHR40459">
    <property type="entry name" value="CONSERVED HYPOTHETICAL ALANINE AND LEUCINE RICH PROTEIN"/>
    <property type="match status" value="1"/>
</dbReference>
<dbReference type="Gene3D" id="3.40.50.720">
    <property type="entry name" value="NAD(P)-binding Rossmann-like Domain"/>
    <property type="match status" value="1"/>
</dbReference>
<feature type="domain" description="DUF2520" evidence="2">
    <location>
        <begin position="147"/>
        <end position="273"/>
    </location>
</feature>
<proteinExistence type="predicted"/>
<dbReference type="Pfam" id="PF10727">
    <property type="entry name" value="Rossmann-like"/>
    <property type="match status" value="1"/>
</dbReference>
<sequence>MPCVSSPSERPARFDVGIVGAGRVGAVLGAALARAGHVVTGVSAVSEASLERAAMLLPGVPVRPVPQVVAGAHLVVLAVPDDSLADLVAGLSATGTFTPGQLVMHTSGAHGISVFEAAAGSDIVPLALHPAMTFTGTPLDLDRLADCCFGVTTTDLARPVGEALVIEMGGDPVWVAEEDRVTYHAALSHGANHLVTLVAQAMQLLGEAGVDDPARVLEPLLGAALANTLQRGDAALTGPVARGDAGTVAEHVAMLRTVAPDIRPTYLALARATAQRALLSGRLRADVADPLLQLLAHEEDPP</sequence>
<gene>
    <name evidence="3" type="ORF">GCM10009817_38960</name>
</gene>
<accession>A0ABN2SUR5</accession>
<dbReference type="Pfam" id="PF10728">
    <property type="entry name" value="DUF2520"/>
    <property type="match status" value="1"/>
</dbReference>